<dbReference type="EMBL" id="JBJKFK010002382">
    <property type="protein sequence ID" value="KAL3311191.1"/>
    <property type="molecule type" value="Genomic_DNA"/>
</dbReference>
<keyword evidence="2" id="KW-1185">Reference proteome</keyword>
<reference evidence="1 2" key="1">
    <citation type="submission" date="2024-11" db="EMBL/GenBank/DDBJ databases">
        <title>Adaptive evolution of stress response genes in parasites aligns with host niche diversity.</title>
        <authorList>
            <person name="Hahn C."/>
            <person name="Resl P."/>
        </authorList>
    </citation>
    <scope>NUCLEOTIDE SEQUENCE [LARGE SCALE GENOMIC DNA]</scope>
    <source>
        <strain evidence="1">EGGRZ-B1_66</strain>
        <tissue evidence="1">Body</tissue>
    </source>
</reference>
<organism evidence="1 2">
    <name type="scientific">Cichlidogyrus casuarinus</name>
    <dbReference type="NCBI Taxonomy" id="1844966"/>
    <lineage>
        <taxon>Eukaryota</taxon>
        <taxon>Metazoa</taxon>
        <taxon>Spiralia</taxon>
        <taxon>Lophotrochozoa</taxon>
        <taxon>Platyhelminthes</taxon>
        <taxon>Monogenea</taxon>
        <taxon>Monopisthocotylea</taxon>
        <taxon>Dactylogyridea</taxon>
        <taxon>Ancyrocephalidae</taxon>
        <taxon>Cichlidogyrus</taxon>
    </lineage>
</organism>
<evidence type="ECO:0000313" key="1">
    <source>
        <dbReference type="EMBL" id="KAL3311191.1"/>
    </source>
</evidence>
<name>A0ABD2PUR1_9PLAT</name>
<gene>
    <name evidence="1" type="ORF">Ciccas_010232</name>
</gene>
<evidence type="ECO:0000313" key="2">
    <source>
        <dbReference type="Proteomes" id="UP001626550"/>
    </source>
</evidence>
<proteinExistence type="predicted"/>
<comment type="caution">
    <text evidence="1">The sequence shown here is derived from an EMBL/GenBank/DDBJ whole genome shotgun (WGS) entry which is preliminary data.</text>
</comment>
<dbReference type="Proteomes" id="UP001626550">
    <property type="component" value="Unassembled WGS sequence"/>
</dbReference>
<protein>
    <submittedName>
        <fullName evidence="1">Uncharacterized protein</fullName>
    </submittedName>
</protein>
<dbReference type="AlphaFoldDB" id="A0ABD2PUR1"/>
<accession>A0ABD2PUR1</accession>
<sequence length="303" mass="36142">MQEEKEKDRPQCNDVAELEGETLAQVQDTSEEWTGEMCVLEDCDEELIACSLKEEKENKFSRDILLEMSYEEYQQLNKGPILEERFKIHQNQVMKLNKSILDTSVRWRKLREDMRMWKLLHEGTKNLFSYRRQEIKEMCQTKIRSDAVIASLSITKQRLVEVSCPLTNDSYQKYRKMTPDEFRKLHRKRWRLRDLFMFACRMVLLVAKLAIKCRKYMKVILEKCQPGVRQKTGKRYQLGTLDPEKESKKWSLLGRDKDDFTIEDSEDEDSERADVNNRADLCKSKTAVNLPRNFLKNFRKTDR</sequence>